<sequence>METTTRVFEREVMTPQAQIESPWQDRSHAWSAALGAMAGAGTVLLIAVIVLLWRKPKRRELPLLAPMDIRQNMPISSYCLCYDGTNYKKESHSIRSRINLPLWRKFNKVPLAITAAISLNGANQAIDVALIGRPQALFYTFTATTLIYDLAPDISATKVYMNSLMHRTLFRAGDLYGDRRLFLSGDLRIYRLQRMLGIVLTRKATRANSTFAE</sequence>
<gene>
    <name evidence="1" type="ORF">K1T71_004915</name>
</gene>
<dbReference type="Proteomes" id="UP000824533">
    <property type="component" value="Linkage Group LG08"/>
</dbReference>
<organism evidence="1 2">
    <name type="scientific">Dendrolimus kikuchii</name>
    <dbReference type="NCBI Taxonomy" id="765133"/>
    <lineage>
        <taxon>Eukaryota</taxon>
        <taxon>Metazoa</taxon>
        <taxon>Ecdysozoa</taxon>
        <taxon>Arthropoda</taxon>
        <taxon>Hexapoda</taxon>
        <taxon>Insecta</taxon>
        <taxon>Pterygota</taxon>
        <taxon>Neoptera</taxon>
        <taxon>Endopterygota</taxon>
        <taxon>Lepidoptera</taxon>
        <taxon>Glossata</taxon>
        <taxon>Ditrysia</taxon>
        <taxon>Bombycoidea</taxon>
        <taxon>Lasiocampidae</taxon>
        <taxon>Dendrolimus</taxon>
    </lineage>
</organism>
<evidence type="ECO:0000313" key="2">
    <source>
        <dbReference type="Proteomes" id="UP000824533"/>
    </source>
</evidence>
<protein>
    <submittedName>
        <fullName evidence="1">Uncharacterized protein</fullName>
    </submittedName>
</protein>
<comment type="caution">
    <text evidence="1">The sequence shown here is derived from an EMBL/GenBank/DDBJ whole genome shotgun (WGS) entry which is preliminary data.</text>
</comment>
<name>A0ACC1D6I7_9NEOP</name>
<accession>A0ACC1D6I7</accession>
<dbReference type="EMBL" id="CM034394">
    <property type="protein sequence ID" value="KAJ0179203.1"/>
    <property type="molecule type" value="Genomic_DNA"/>
</dbReference>
<evidence type="ECO:0000313" key="1">
    <source>
        <dbReference type="EMBL" id="KAJ0179203.1"/>
    </source>
</evidence>
<reference evidence="1 2" key="1">
    <citation type="journal article" date="2021" name="Front. Genet.">
        <title>Chromosome-Level Genome Assembly Reveals Significant Gene Expansion in the Toll and IMD Signaling Pathways of Dendrolimus kikuchii.</title>
        <authorList>
            <person name="Zhou J."/>
            <person name="Wu P."/>
            <person name="Xiong Z."/>
            <person name="Liu N."/>
            <person name="Zhao N."/>
            <person name="Ji M."/>
            <person name="Qiu Y."/>
            <person name="Yang B."/>
        </authorList>
    </citation>
    <scope>NUCLEOTIDE SEQUENCE [LARGE SCALE GENOMIC DNA]</scope>
    <source>
        <strain evidence="1">Ann1</strain>
    </source>
</reference>
<proteinExistence type="predicted"/>
<keyword evidence="2" id="KW-1185">Reference proteome</keyword>